<reference evidence="1" key="1">
    <citation type="submission" date="2020-05" db="EMBL/GenBank/DDBJ databases">
        <authorList>
            <person name="Chiriac C."/>
            <person name="Salcher M."/>
            <person name="Ghai R."/>
            <person name="Kavagutti S V."/>
        </authorList>
    </citation>
    <scope>NUCLEOTIDE SEQUENCE</scope>
</reference>
<organism evidence="1">
    <name type="scientific">uncultured Caudovirales phage</name>
    <dbReference type="NCBI Taxonomy" id="2100421"/>
    <lineage>
        <taxon>Viruses</taxon>
        <taxon>Duplodnaviria</taxon>
        <taxon>Heunggongvirae</taxon>
        <taxon>Uroviricota</taxon>
        <taxon>Caudoviricetes</taxon>
        <taxon>Peduoviridae</taxon>
        <taxon>Maltschvirus</taxon>
        <taxon>Maltschvirus maltsch</taxon>
    </lineage>
</organism>
<accession>A0A6J7WD20</accession>
<dbReference type="EMBL" id="LR798208">
    <property type="protein sequence ID" value="CAB5187144.1"/>
    <property type="molecule type" value="Genomic_DNA"/>
</dbReference>
<evidence type="ECO:0000313" key="1">
    <source>
        <dbReference type="EMBL" id="CAB5187144.1"/>
    </source>
</evidence>
<gene>
    <name evidence="1" type="ORF">UFOVP163_7</name>
</gene>
<name>A0A6J7WD20_9CAUD</name>
<proteinExistence type="predicted"/>
<protein>
    <submittedName>
        <fullName evidence="1">Uncharacterized protein</fullName>
    </submittedName>
</protein>
<sequence length="311" mass="35674">MPIHSCEINGENGYKWGDQGHCYPHNGTEESMKKAKKKALAQGYAMGDFSMEEFNMSSEEYTKMEFSTSFDFDGTLSTNAGQRLYMKTKGTKYVITARSKDASQGVYEVTDKLGIPRSRVIFAGSNKEKIRKVNELGIDKHIDNNDKVVKDLGSKGKIFSSRTIITKMKEEKFELDVINKFGRIGRELPNDEEIIYEEELSEFSEELLSEEENNLLEVKFANEKINGLFVYYKYAVKKEVGPKVIPGTRDFCKTLINRNRVYTKDEIVNLGVNDLGTDLWKYRGGFWNQGEGNISPSCRHVWKRILTRKKI</sequence>